<organism evidence="1">
    <name type="scientific">marine metagenome</name>
    <dbReference type="NCBI Taxonomy" id="408172"/>
    <lineage>
        <taxon>unclassified sequences</taxon>
        <taxon>metagenomes</taxon>
        <taxon>ecological metagenomes</taxon>
    </lineage>
</organism>
<proteinExistence type="predicted"/>
<protein>
    <submittedName>
        <fullName evidence="1">Uncharacterized protein</fullName>
    </submittedName>
</protein>
<reference evidence="1" key="1">
    <citation type="submission" date="2018-05" db="EMBL/GenBank/DDBJ databases">
        <authorList>
            <person name="Lanie J.A."/>
            <person name="Ng W.-L."/>
            <person name="Kazmierczak K.M."/>
            <person name="Andrzejewski T.M."/>
            <person name="Davidsen T.M."/>
            <person name="Wayne K.J."/>
            <person name="Tettelin H."/>
            <person name="Glass J.I."/>
            <person name="Rusch D."/>
            <person name="Podicherti R."/>
            <person name="Tsui H.-C.T."/>
            <person name="Winkler M.E."/>
        </authorList>
    </citation>
    <scope>NUCLEOTIDE SEQUENCE</scope>
</reference>
<evidence type="ECO:0000313" key="1">
    <source>
        <dbReference type="EMBL" id="SUZ67790.1"/>
    </source>
</evidence>
<dbReference type="EMBL" id="UINC01001021">
    <property type="protein sequence ID" value="SUZ67790.1"/>
    <property type="molecule type" value="Genomic_DNA"/>
</dbReference>
<gene>
    <name evidence="1" type="ORF">METZ01_LOCUS20644</name>
</gene>
<accession>A0A381PLH9</accession>
<sequence length="94" mass="10077">MPFVPCISGRKLVNVVPGTGIRYPPGYHSGVVEPILDRSSVLPIAAFDHAQNLLASQTFAVLEGRRHIGRGQAGVHFPAPGFYKQPARSDGLVD</sequence>
<name>A0A381PLH9_9ZZZZ</name>
<dbReference type="AlphaFoldDB" id="A0A381PLH9"/>